<dbReference type="RefSeq" id="WP_121196176.1">
    <property type="nucleotide sequence ID" value="NZ_RBKU01000001.1"/>
</dbReference>
<accession>A0A495IX12</accession>
<evidence type="ECO:0000256" key="1">
    <source>
        <dbReference type="SAM" id="Phobius"/>
    </source>
</evidence>
<organism evidence="2 3">
    <name type="scientific">Mucilaginibacter gracilis</name>
    <dbReference type="NCBI Taxonomy" id="423350"/>
    <lineage>
        <taxon>Bacteria</taxon>
        <taxon>Pseudomonadati</taxon>
        <taxon>Bacteroidota</taxon>
        <taxon>Sphingobacteriia</taxon>
        <taxon>Sphingobacteriales</taxon>
        <taxon>Sphingobacteriaceae</taxon>
        <taxon>Mucilaginibacter</taxon>
    </lineage>
</organism>
<evidence type="ECO:0000313" key="3">
    <source>
        <dbReference type="Proteomes" id="UP000268007"/>
    </source>
</evidence>
<name>A0A495IX12_9SPHI</name>
<dbReference type="AlphaFoldDB" id="A0A495IX12"/>
<proteinExistence type="predicted"/>
<feature type="transmembrane region" description="Helical" evidence="1">
    <location>
        <begin position="30"/>
        <end position="46"/>
    </location>
</feature>
<keyword evidence="1" id="KW-0812">Transmembrane</keyword>
<gene>
    <name evidence="2" type="ORF">BDD43_0504</name>
</gene>
<feature type="transmembrane region" description="Helical" evidence="1">
    <location>
        <begin position="151"/>
        <end position="172"/>
    </location>
</feature>
<dbReference type="Proteomes" id="UP000268007">
    <property type="component" value="Unassembled WGS sequence"/>
</dbReference>
<feature type="transmembrane region" description="Helical" evidence="1">
    <location>
        <begin position="124"/>
        <end position="145"/>
    </location>
</feature>
<keyword evidence="3" id="KW-1185">Reference proteome</keyword>
<sequence length="176" mass="20519">MAFQGVDFILKEFEKLKDEQNKRIEFRDQMIYLTLAAIGTVFSFALGNPKLAVTLLVLPFVCLIMGWTYLANDLKITQINSFIKDILIDELNKRLTVLPIDATKSWESFVIKDRTRVPKKKIQLMVDLFTFVLPAFIAIISFYIKSSDLSWYDWLIMDIELATLVFLTWQFYKAAK</sequence>
<dbReference type="EMBL" id="RBKU01000001">
    <property type="protein sequence ID" value="RKR80399.1"/>
    <property type="molecule type" value="Genomic_DNA"/>
</dbReference>
<evidence type="ECO:0008006" key="4">
    <source>
        <dbReference type="Google" id="ProtNLM"/>
    </source>
</evidence>
<evidence type="ECO:0000313" key="2">
    <source>
        <dbReference type="EMBL" id="RKR80399.1"/>
    </source>
</evidence>
<dbReference type="OrthoDB" id="529281at2"/>
<feature type="transmembrane region" description="Helical" evidence="1">
    <location>
        <begin position="52"/>
        <end position="71"/>
    </location>
</feature>
<reference evidence="2 3" key="1">
    <citation type="submission" date="2018-10" db="EMBL/GenBank/DDBJ databases">
        <title>Genomic Encyclopedia of Archaeal and Bacterial Type Strains, Phase II (KMG-II): from individual species to whole genera.</title>
        <authorList>
            <person name="Goeker M."/>
        </authorList>
    </citation>
    <scope>NUCLEOTIDE SEQUENCE [LARGE SCALE GENOMIC DNA]</scope>
    <source>
        <strain evidence="2 3">DSM 18602</strain>
    </source>
</reference>
<protein>
    <recommendedName>
        <fullName evidence="4">Integral membrane protein</fullName>
    </recommendedName>
</protein>
<comment type="caution">
    <text evidence="2">The sequence shown here is derived from an EMBL/GenBank/DDBJ whole genome shotgun (WGS) entry which is preliminary data.</text>
</comment>
<keyword evidence="1" id="KW-0472">Membrane</keyword>
<keyword evidence="1" id="KW-1133">Transmembrane helix</keyword>